<dbReference type="HOGENOM" id="CLU_002639_3_0_1"/>
<protein>
    <recommendedName>
        <fullName evidence="1">Heterokaryon incompatibility domain-containing protein</fullName>
    </recommendedName>
</protein>
<feature type="domain" description="Heterokaryon incompatibility" evidence="1">
    <location>
        <begin position="189"/>
        <end position="338"/>
    </location>
</feature>
<keyword evidence="3" id="KW-1185">Reference proteome</keyword>
<accession>A0A0C3GHB7</accession>
<dbReference type="STRING" id="913774.A0A0C3GHB7"/>
<proteinExistence type="predicted"/>
<dbReference type="PANTHER" id="PTHR33112:SF8">
    <property type="entry name" value="HETEROKARYON INCOMPATIBILITY DOMAIN-CONTAINING PROTEIN"/>
    <property type="match status" value="1"/>
</dbReference>
<dbReference type="InterPro" id="IPR010730">
    <property type="entry name" value="HET"/>
</dbReference>
<dbReference type="Proteomes" id="UP000054321">
    <property type="component" value="Unassembled WGS sequence"/>
</dbReference>
<organism evidence="2 3">
    <name type="scientific">Oidiodendron maius (strain Zn)</name>
    <dbReference type="NCBI Taxonomy" id="913774"/>
    <lineage>
        <taxon>Eukaryota</taxon>
        <taxon>Fungi</taxon>
        <taxon>Dikarya</taxon>
        <taxon>Ascomycota</taxon>
        <taxon>Pezizomycotina</taxon>
        <taxon>Leotiomycetes</taxon>
        <taxon>Leotiomycetes incertae sedis</taxon>
        <taxon>Myxotrichaceae</taxon>
        <taxon>Oidiodendron</taxon>
    </lineage>
</organism>
<dbReference type="OrthoDB" id="3559208at2759"/>
<evidence type="ECO:0000259" key="1">
    <source>
        <dbReference type="Pfam" id="PF06985"/>
    </source>
</evidence>
<dbReference type="InParanoid" id="A0A0C3GHB7"/>
<evidence type="ECO:0000313" key="3">
    <source>
        <dbReference type="Proteomes" id="UP000054321"/>
    </source>
</evidence>
<reference evidence="3" key="2">
    <citation type="submission" date="2015-01" db="EMBL/GenBank/DDBJ databases">
        <title>Evolutionary Origins and Diversification of the Mycorrhizal Mutualists.</title>
        <authorList>
            <consortium name="DOE Joint Genome Institute"/>
            <consortium name="Mycorrhizal Genomics Consortium"/>
            <person name="Kohler A."/>
            <person name="Kuo A."/>
            <person name="Nagy L.G."/>
            <person name="Floudas D."/>
            <person name="Copeland A."/>
            <person name="Barry K.W."/>
            <person name="Cichocki N."/>
            <person name="Veneault-Fourrey C."/>
            <person name="LaButti K."/>
            <person name="Lindquist E.A."/>
            <person name="Lipzen A."/>
            <person name="Lundell T."/>
            <person name="Morin E."/>
            <person name="Murat C."/>
            <person name="Riley R."/>
            <person name="Ohm R."/>
            <person name="Sun H."/>
            <person name="Tunlid A."/>
            <person name="Henrissat B."/>
            <person name="Grigoriev I.V."/>
            <person name="Hibbett D.S."/>
            <person name="Martin F."/>
        </authorList>
    </citation>
    <scope>NUCLEOTIDE SEQUENCE [LARGE SCALE GENOMIC DNA]</scope>
    <source>
        <strain evidence="3">Zn</strain>
    </source>
</reference>
<dbReference type="Pfam" id="PF06985">
    <property type="entry name" value="HET"/>
    <property type="match status" value="1"/>
</dbReference>
<dbReference type="AlphaFoldDB" id="A0A0C3GHB7"/>
<reference evidence="2 3" key="1">
    <citation type="submission" date="2014-04" db="EMBL/GenBank/DDBJ databases">
        <authorList>
            <consortium name="DOE Joint Genome Institute"/>
            <person name="Kuo A."/>
            <person name="Martino E."/>
            <person name="Perotto S."/>
            <person name="Kohler A."/>
            <person name="Nagy L.G."/>
            <person name="Floudas D."/>
            <person name="Copeland A."/>
            <person name="Barry K.W."/>
            <person name="Cichocki N."/>
            <person name="Veneault-Fourrey C."/>
            <person name="LaButti K."/>
            <person name="Lindquist E.A."/>
            <person name="Lipzen A."/>
            <person name="Lundell T."/>
            <person name="Morin E."/>
            <person name="Murat C."/>
            <person name="Sun H."/>
            <person name="Tunlid A."/>
            <person name="Henrissat B."/>
            <person name="Grigoriev I.V."/>
            <person name="Hibbett D.S."/>
            <person name="Martin F."/>
            <person name="Nordberg H.P."/>
            <person name="Cantor M.N."/>
            <person name="Hua S.X."/>
        </authorList>
    </citation>
    <scope>NUCLEOTIDE SEQUENCE [LARGE SCALE GENOMIC DNA]</scope>
    <source>
        <strain evidence="2 3">Zn</strain>
    </source>
</reference>
<dbReference type="PANTHER" id="PTHR33112">
    <property type="entry name" value="DOMAIN PROTEIN, PUTATIVE-RELATED"/>
    <property type="match status" value="1"/>
</dbReference>
<dbReference type="EMBL" id="KN832886">
    <property type="protein sequence ID" value="KIM95530.1"/>
    <property type="molecule type" value="Genomic_DNA"/>
</dbReference>
<evidence type="ECO:0000313" key="2">
    <source>
        <dbReference type="EMBL" id="KIM95530.1"/>
    </source>
</evidence>
<sequence>MGICATCTTAIQQLRPHDGRENIVRRITVTLPRYCDPAMLECWICFKFSQWLQTHDPDAFADWSIQELQVEYFEFIHLMKMPQEGAHDNILMPFVMGICPPKHERDNSCIVELNFTSLDAHTTDRPHHLCSPRADLDLIKTWFEYCTRSHESCRDNRTYWFPTRLLDLGTDDSNVRLIITADNPPDGPYVTLSHRWGNHQYTKLESSTIVQLQTAIDIFHLPQAFQDAISIARHIGIRYLWIDSLCIKQDAHDLSDWLDESQRMGQVYQSACLNISATRAKNGSELLLGACSRTSEHPSQVELDTDGLLQSYYVNDGDIWEDEVENSPLLRRGWVFQERSLAPRVVHFGQSQLAWECMEHRALGIFPGGLPGPMGIADRKDRVYTSETPSSTVTESTNRFPDIAFTQRWQDLMTQYSRCELTYSRDKLIALDGIARYIMLARPDDTYASGMWRSTALYDLPWRRFDDDREMFPIDRTAYRAPSWSWTSVDGEINFPLEPDIYLKVLQHYAEVKELIGPSMSQTGDITSSGKLRVEGLCFPLSIQWSETNELEGFEVHRFRFHTDHRRAMNSSLHVEMSDKILSSFSSPENLSLMPLFATTRAIFGIILTCTDGPGTYRRVGAVEIALVDPRSPRIPYSGDDKIFHGGMQPTTELLAHISDSESQVLSRSALMFMDYLYGQRTLSHVIDIL</sequence>
<gene>
    <name evidence="2" type="ORF">OIDMADRAFT_148677</name>
</gene>
<name>A0A0C3GHB7_OIDMZ</name>